<organism evidence="1">
    <name type="scientific">hydrothermal vent metagenome</name>
    <dbReference type="NCBI Taxonomy" id="652676"/>
    <lineage>
        <taxon>unclassified sequences</taxon>
        <taxon>metagenomes</taxon>
        <taxon>ecological metagenomes</taxon>
    </lineage>
</organism>
<proteinExistence type="predicted"/>
<gene>
    <name evidence="1" type="ORF">MNBD_GAMMA12-3384</name>
</gene>
<evidence type="ECO:0000313" key="1">
    <source>
        <dbReference type="EMBL" id="VAW74764.1"/>
    </source>
</evidence>
<sequence length="205" mass="23308">MPRHKQHEKQLREQITQQAARLMSESGIRDFQIAKQKAAVALGVTAGKHMPSNCEIEKAVIAYQRLFEADEHPARILNLRRIAEEAMSFLAQFNPRLTGSVLAGTATRHAPIELHLFCDYPEQVNIVLMDARIPYEEKIKRMHLRTDEYADYPLLEFLVDEVKIELVLFSQHELRQAPLSPVDGKPIARASLANMKEPQTSSAVE</sequence>
<accession>A0A3B0Z0J2</accession>
<protein>
    <recommendedName>
        <fullName evidence="2">Nucleotidyltransferase</fullName>
    </recommendedName>
</protein>
<reference evidence="1" key="1">
    <citation type="submission" date="2018-06" db="EMBL/GenBank/DDBJ databases">
        <authorList>
            <person name="Zhirakovskaya E."/>
        </authorList>
    </citation>
    <scope>NUCLEOTIDE SEQUENCE</scope>
</reference>
<name>A0A3B0Z0J2_9ZZZZ</name>
<dbReference type="AlphaFoldDB" id="A0A3B0Z0J2"/>
<evidence type="ECO:0008006" key="2">
    <source>
        <dbReference type="Google" id="ProtNLM"/>
    </source>
</evidence>
<dbReference type="EMBL" id="UOFL01000065">
    <property type="protein sequence ID" value="VAW74764.1"/>
    <property type="molecule type" value="Genomic_DNA"/>
</dbReference>